<dbReference type="InterPro" id="IPR001387">
    <property type="entry name" value="Cro/C1-type_HTH"/>
</dbReference>
<evidence type="ECO:0000256" key="1">
    <source>
        <dbReference type="ARBA" id="ARBA00023015"/>
    </source>
</evidence>
<dbReference type="PROSITE" id="PS50943">
    <property type="entry name" value="HTH_CROC1"/>
    <property type="match status" value="1"/>
</dbReference>
<dbReference type="HOGENOM" id="CLU_066192_1_10_9"/>
<keyword evidence="2" id="KW-0238">DNA-binding</keyword>
<evidence type="ECO:0000256" key="2">
    <source>
        <dbReference type="ARBA" id="ARBA00023125"/>
    </source>
</evidence>
<feature type="domain" description="HTH cro/C1-type" evidence="4">
    <location>
        <begin position="9"/>
        <end position="63"/>
    </location>
</feature>
<evidence type="ECO:0000259" key="4">
    <source>
        <dbReference type="PROSITE" id="PS50943"/>
    </source>
</evidence>
<dbReference type="Pfam" id="PF01381">
    <property type="entry name" value="HTH_3"/>
    <property type="match status" value="1"/>
</dbReference>
<dbReference type="PANTHER" id="PTHR40661">
    <property type="match status" value="1"/>
</dbReference>
<dbReference type="SUPFAM" id="SSF47413">
    <property type="entry name" value="lambda repressor-like DNA-binding domains"/>
    <property type="match status" value="1"/>
</dbReference>
<dbReference type="InterPro" id="IPR010982">
    <property type="entry name" value="Lambda_DNA-bd_dom_sf"/>
</dbReference>
<proteinExistence type="predicted"/>
<comment type="caution">
    <text evidence="5">The sequence shown here is derived from an EMBL/GenBank/DDBJ whole genome shotgun (WGS) entry which is preliminary data.</text>
</comment>
<dbReference type="PATRIC" id="fig|999406.3.peg.2558"/>
<accession>R0CUS2</accession>
<dbReference type="AlphaFoldDB" id="R0CUS2"/>
<dbReference type="EMBL" id="AGYL01000017">
    <property type="protein sequence ID" value="ENZ64818.1"/>
    <property type="molecule type" value="Genomic_DNA"/>
</dbReference>
<dbReference type="SMART" id="SM00530">
    <property type="entry name" value="HTH_XRE"/>
    <property type="match status" value="1"/>
</dbReference>
<keyword evidence="6" id="KW-1185">Reference proteome</keyword>
<dbReference type="GO" id="GO:0003677">
    <property type="term" value="F:DNA binding"/>
    <property type="evidence" value="ECO:0007669"/>
    <property type="project" value="UniProtKB-KW"/>
</dbReference>
<evidence type="ECO:0000313" key="6">
    <source>
        <dbReference type="Proteomes" id="UP000013180"/>
    </source>
</evidence>
<keyword evidence="3" id="KW-0804">Transcription</keyword>
<sequence>MNNIISDRIKEAMSIKNMKQTDLVEKTGISKGALSSYIAGRYIPKQTNTYKIAKALEVDVSWLMGNDVPMEPKISGILTNYELASISNKLRTDQNAQKLMKIYFEKLDDTNKKRILDLAEALGSL</sequence>
<dbReference type="Gene3D" id="1.10.260.40">
    <property type="entry name" value="lambda repressor-like DNA-binding domains"/>
    <property type="match status" value="1"/>
</dbReference>
<evidence type="ECO:0000313" key="5">
    <source>
        <dbReference type="EMBL" id="ENZ64818.1"/>
    </source>
</evidence>
<reference evidence="5" key="1">
    <citation type="submission" date="2013-01" db="EMBL/GenBank/DDBJ databases">
        <title>The Genome Sequence of Clostridium clostridioforme 90A6.</title>
        <authorList>
            <consortium name="The Broad Institute Genome Sequencing Platform"/>
            <person name="Earl A."/>
            <person name="Ward D."/>
            <person name="Feldgarden M."/>
            <person name="Gevers D."/>
            <person name="Courvalin P."/>
            <person name="Lambert T."/>
            <person name="Walker B."/>
            <person name="Young S.K."/>
            <person name="Zeng Q."/>
            <person name="Gargeya S."/>
            <person name="Fitzgerald M."/>
            <person name="Haas B."/>
            <person name="Abouelleil A."/>
            <person name="Alvarado L."/>
            <person name="Arachchi H.M."/>
            <person name="Berlin A.M."/>
            <person name="Chapman S.B."/>
            <person name="Dewar J."/>
            <person name="Goldberg J."/>
            <person name="Griggs A."/>
            <person name="Gujja S."/>
            <person name="Hansen M."/>
            <person name="Howarth C."/>
            <person name="Imamovic A."/>
            <person name="Larimer J."/>
            <person name="McCowan C."/>
            <person name="Murphy C."/>
            <person name="Neiman D."/>
            <person name="Pearson M."/>
            <person name="Priest M."/>
            <person name="Roberts A."/>
            <person name="Saif S."/>
            <person name="Shea T."/>
            <person name="Sisk P."/>
            <person name="Sykes S."/>
            <person name="Wortman J."/>
            <person name="Nusbaum C."/>
            <person name="Birren B."/>
        </authorList>
    </citation>
    <scope>NUCLEOTIDE SEQUENCE [LARGE SCALE GENOMIC DNA]</scope>
    <source>
        <strain evidence="5">90A6</strain>
    </source>
</reference>
<evidence type="ECO:0000256" key="3">
    <source>
        <dbReference type="ARBA" id="ARBA00023163"/>
    </source>
</evidence>
<dbReference type="CDD" id="cd00093">
    <property type="entry name" value="HTH_XRE"/>
    <property type="match status" value="1"/>
</dbReference>
<dbReference type="Proteomes" id="UP000013180">
    <property type="component" value="Unassembled WGS sequence"/>
</dbReference>
<keyword evidence="1" id="KW-0805">Transcription regulation</keyword>
<protein>
    <recommendedName>
        <fullName evidence="4">HTH cro/C1-type domain-containing protein</fullName>
    </recommendedName>
</protein>
<gene>
    <name evidence="5" type="ORF">HMPREF1083_02361</name>
</gene>
<dbReference type="PANTHER" id="PTHR40661:SF1">
    <property type="entry name" value="HTH CRO_C1-TYPE DOMAIN-CONTAINING PROTEIN"/>
    <property type="match status" value="1"/>
</dbReference>
<name>R0CUS2_9FIRM</name>
<organism evidence="5 6">
    <name type="scientific">[Clostridium] clostridioforme 90A6</name>
    <dbReference type="NCBI Taxonomy" id="999406"/>
    <lineage>
        <taxon>Bacteria</taxon>
        <taxon>Bacillati</taxon>
        <taxon>Bacillota</taxon>
        <taxon>Clostridia</taxon>
        <taxon>Lachnospirales</taxon>
        <taxon>Lachnospiraceae</taxon>
        <taxon>Enterocloster</taxon>
    </lineage>
</organism>
<dbReference type="RefSeq" id="WP_002586421.1">
    <property type="nucleotide sequence ID" value="NZ_KB851034.1"/>
</dbReference>